<reference evidence="2 3" key="1">
    <citation type="submission" date="2018-08" db="EMBL/GenBank/DDBJ databases">
        <title>A genome reference for cultivated species of the human gut microbiota.</title>
        <authorList>
            <person name="Zou Y."/>
            <person name="Xue W."/>
            <person name="Luo G."/>
        </authorList>
    </citation>
    <scope>NUCLEOTIDE SEQUENCE [LARGE SCALE GENOMIC DNA]</scope>
    <source>
        <strain evidence="2 3">OM05-11AA</strain>
    </source>
</reference>
<sequence>MSLIRKSTELNIPTNVKMMIYGQAGMGKSTVALSAPKPLLLDFDNGVKRMNMAHLENIDTVQVTSWNDVQLVLQEDLSVYQTIVVDTIGKMMDFIITYKCGTRQPSIRDWGGINAEFSWMTRTLSSLKKHIIFVAHRDTRKEGDDTVFIPALREKSYNSIVTELDLLGYLEMKSERGVQRRTITFDPTSRNDGKNTCNLPSVMEVPTILDKNGNPTTKNDFISTRIIAPYLTMLQSKKAEQEAYNKVLSDITGCLELVADAASANDFIAHIDDFNHVGSSKMKASMMLAAKAKELGLIFNKETKTYSDAA</sequence>
<dbReference type="EMBL" id="WNDD01000001">
    <property type="protein sequence ID" value="MTV00227.1"/>
    <property type="molecule type" value="Genomic_DNA"/>
</dbReference>
<dbReference type="OrthoDB" id="787720at2"/>
<keyword evidence="2" id="KW-0067">ATP-binding</keyword>
<name>A0A3R6JQ80_9BACT</name>
<dbReference type="RefSeq" id="WP_005638497.1">
    <property type="nucleotide sequence ID" value="NZ_BAABYG010000001.1"/>
</dbReference>
<dbReference type="Proteomes" id="UP000261088">
    <property type="component" value="Unassembled WGS sequence"/>
</dbReference>
<dbReference type="EMBL" id="QSUP01000007">
    <property type="protein sequence ID" value="RGN52152.1"/>
    <property type="molecule type" value="Genomic_DNA"/>
</dbReference>
<gene>
    <name evidence="2" type="ORF">DXB61_07875</name>
    <name evidence="1" type="ORF">GME02_00790</name>
</gene>
<evidence type="ECO:0000313" key="1">
    <source>
        <dbReference type="EMBL" id="MTV00227.1"/>
    </source>
</evidence>
<keyword evidence="2" id="KW-0547">Nucleotide-binding</keyword>
<accession>A0A3R6JQ80</accession>
<evidence type="ECO:0000313" key="2">
    <source>
        <dbReference type="EMBL" id="RGN52152.1"/>
    </source>
</evidence>
<dbReference type="AlphaFoldDB" id="A0A3R6JQ80"/>
<dbReference type="Proteomes" id="UP000482671">
    <property type="component" value="Unassembled WGS sequence"/>
</dbReference>
<comment type="caution">
    <text evidence="1">The sequence shown here is derived from an EMBL/GenBank/DDBJ whole genome shotgun (WGS) entry which is preliminary data.</text>
</comment>
<evidence type="ECO:0000313" key="3">
    <source>
        <dbReference type="Proteomes" id="UP000261088"/>
    </source>
</evidence>
<dbReference type="GO" id="GO:0005524">
    <property type="term" value="F:ATP binding"/>
    <property type="evidence" value="ECO:0007669"/>
    <property type="project" value="UniProtKB-KW"/>
</dbReference>
<evidence type="ECO:0000313" key="4">
    <source>
        <dbReference type="Proteomes" id="UP000482671"/>
    </source>
</evidence>
<dbReference type="GeneID" id="49205345"/>
<dbReference type="Pfam" id="PF13479">
    <property type="entry name" value="AAA_24"/>
    <property type="match status" value="1"/>
</dbReference>
<proteinExistence type="predicted"/>
<protein>
    <submittedName>
        <fullName evidence="1">AAA family ATPase</fullName>
    </submittedName>
    <submittedName>
        <fullName evidence="2">ATP-binding protein</fullName>
    </submittedName>
</protein>
<organism evidence="1 4">
    <name type="scientific">Parabacteroides merdae</name>
    <dbReference type="NCBI Taxonomy" id="46503"/>
    <lineage>
        <taxon>Bacteria</taxon>
        <taxon>Pseudomonadati</taxon>
        <taxon>Bacteroidota</taxon>
        <taxon>Bacteroidia</taxon>
        <taxon>Bacteroidales</taxon>
        <taxon>Tannerellaceae</taxon>
        <taxon>Parabacteroides</taxon>
    </lineage>
</organism>
<reference evidence="1 4" key="2">
    <citation type="journal article" date="2019" name="Nat. Med.">
        <title>A library of human gut bacterial isolates paired with longitudinal multiomics data enables mechanistic microbiome research.</title>
        <authorList>
            <person name="Poyet M."/>
            <person name="Groussin M."/>
            <person name="Gibbons S.M."/>
            <person name="Avila-Pacheco J."/>
            <person name="Jiang X."/>
            <person name="Kearney S.M."/>
            <person name="Perrotta A.R."/>
            <person name="Berdy B."/>
            <person name="Zhao S."/>
            <person name="Lieberman T.D."/>
            <person name="Swanson P.K."/>
            <person name="Smith M."/>
            <person name="Roesemann S."/>
            <person name="Alexander J.E."/>
            <person name="Rich S.A."/>
            <person name="Livny J."/>
            <person name="Vlamakis H."/>
            <person name="Clish C."/>
            <person name="Bullock K."/>
            <person name="Deik A."/>
            <person name="Scott J."/>
            <person name="Pierce K.A."/>
            <person name="Xavier R.J."/>
            <person name="Alm E.J."/>
        </authorList>
    </citation>
    <scope>NUCLEOTIDE SEQUENCE [LARGE SCALE GENOMIC DNA]</scope>
    <source>
        <strain evidence="1 4">BIOML-A11</strain>
    </source>
</reference>